<evidence type="ECO:0000256" key="1">
    <source>
        <dbReference type="ARBA" id="ARBA00004141"/>
    </source>
</evidence>
<comment type="function">
    <text evidence="9">Acts as a magnesium transporter.</text>
</comment>
<dbReference type="SMART" id="SM00116">
    <property type="entry name" value="CBS"/>
    <property type="match status" value="2"/>
</dbReference>
<dbReference type="InterPro" id="IPR046342">
    <property type="entry name" value="CBS_dom_sf"/>
</dbReference>
<evidence type="ECO:0000259" key="10">
    <source>
        <dbReference type="PROSITE" id="PS51371"/>
    </source>
</evidence>
<gene>
    <name evidence="11" type="ORF">DFR56_104206</name>
</gene>
<dbReference type="SUPFAM" id="SSF54631">
    <property type="entry name" value="CBS-domain pair"/>
    <property type="match status" value="1"/>
</dbReference>
<keyword evidence="5 9" id="KW-0460">Magnesium</keyword>
<dbReference type="InterPro" id="IPR036739">
    <property type="entry name" value="SLC41_membr_dom_sf"/>
</dbReference>
<sequence length="333" mass="35978">MRYNGNGVIEAETAGSLMKKEFITIQTTSTVDEAIMHLRETVGEMKNIHYLYIINEFDGLVGALSIRELLSANGSKPVTEVMVKKLSTFTADKDQEKVARIFQDTDLVSIPVVNRQNVILGVVHVEDILDVMQQEATEDIHKMASVTTAPPALEGGLMDATVGLLYRKRIVWLVILVFMNVFSGAGIAHFEDIIEANIALVFFLPLLVDSGGNAGSQSATLVIRAMAIGDVKIRDWFKMFTKEITVAAAMGFTMALAVSVVGVVRGGVDIAIVVALTMALIVVVGSVVGMSLPFIFKKLKLDPATASAPLITSLCDIVGVLIYFGIAAWFLNL</sequence>
<evidence type="ECO:0000256" key="7">
    <source>
        <dbReference type="ARBA" id="ARBA00023136"/>
    </source>
</evidence>
<dbReference type="CDD" id="cd04606">
    <property type="entry name" value="CBS_pair_Mg_transporter"/>
    <property type="match status" value="1"/>
</dbReference>
<dbReference type="SUPFAM" id="SSF161093">
    <property type="entry name" value="MgtE membrane domain-like"/>
    <property type="match status" value="1"/>
</dbReference>
<evidence type="ECO:0000256" key="8">
    <source>
        <dbReference type="PROSITE-ProRule" id="PRU00703"/>
    </source>
</evidence>
<evidence type="ECO:0000256" key="4">
    <source>
        <dbReference type="ARBA" id="ARBA00022692"/>
    </source>
</evidence>
<keyword evidence="6 9" id="KW-1133">Transmembrane helix</keyword>
<keyword evidence="7 9" id="KW-0472">Membrane</keyword>
<dbReference type="PANTHER" id="PTHR41394">
    <property type="entry name" value="MAGNESIUM TRANSPORTER MGTE"/>
    <property type="match status" value="1"/>
</dbReference>
<feature type="transmembrane region" description="Helical" evidence="9">
    <location>
        <begin position="270"/>
        <end position="296"/>
    </location>
</feature>
<evidence type="ECO:0000256" key="2">
    <source>
        <dbReference type="ARBA" id="ARBA00009749"/>
    </source>
</evidence>
<keyword evidence="8" id="KW-0129">CBS domain</keyword>
<keyword evidence="3 9" id="KW-0813">Transport</keyword>
<dbReference type="InterPro" id="IPR006667">
    <property type="entry name" value="SLC41_membr_dom"/>
</dbReference>
<comment type="subcellular location">
    <subcellularLocation>
        <location evidence="9">Cell membrane</location>
        <topology evidence="9">Multi-pass membrane protein</topology>
    </subcellularLocation>
    <subcellularLocation>
        <location evidence="1">Membrane</location>
        <topology evidence="1">Multi-pass membrane protein</topology>
    </subcellularLocation>
</comment>
<dbReference type="PROSITE" id="PS51371">
    <property type="entry name" value="CBS"/>
    <property type="match status" value="2"/>
</dbReference>
<organism evidence="11 12">
    <name type="scientific">Pseudogracilibacillus auburnensis</name>
    <dbReference type="NCBI Taxonomy" id="1494959"/>
    <lineage>
        <taxon>Bacteria</taxon>
        <taxon>Bacillati</taxon>
        <taxon>Bacillota</taxon>
        <taxon>Bacilli</taxon>
        <taxon>Bacillales</taxon>
        <taxon>Bacillaceae</taxon>
        <taxon>Pseudogracilibacillus</taxon>
    </lineage>
</organism>
<evidence type="ECO:0000256" key="6">
    <source>
        <dbReference type="ARBA" id="ARBA00022989"/>
    </source>
</evidence>
<keyword evidence="12" id="KW-1185">Reference proteome</keyword>
<dbReference type="Proteomes" id="UP000247978">
    <property type="component" value="Unassembled WGS sequence"/>
</dbReference>
<feature type="transmembrane region" description="Helical" evidence="9">
    <location>
        <begin position="244"/>
        <end position="264"/>
    </location>
</feature>
<dbReference type="OrthoDB" id="9790355at2"/>
<dbReference type="Pfam" id="PF00571">
    <property type="entry name" value="CBS"/>
    <property type="match status" value="2"/>
</dbReference>
<evidence type="ECO:0000256" key="9">
    <source>
        <dbReference type="RuleBase" id="RU362011"/>
    </source>
</evidence>
<dbReference type="InterPro" id="IPR000644">
    <property type="entry name" value="CBS_dom"/>
</dbReference>
<dbReference type="Gene3D" id="3.10.580.10">
    <property type="entry name" value="CBS-domain"/>
    <property type="match status" value="1"/>
</dbReference>
<feature type="transmembrane region" description="Helical" evidence="9">
    <location>
        <begin position="308"/>
        <end position="331"/>
    </location>
</feature>
<dbReference type="RefSeq" id="WP_110394873.1">
    <property type="nucleotide sequence ID" value="NZ_JBHUHB010000001.1"/>
</dbReference>
<protein>
    <recommendedName>
        <fullName evidence="9">Magnesium transporter MgtE</fullName>
    </recommendedName>
</protein>
<evidence type="ECO:0000313" key="12">
    <source>
        <dbReference type="Proteomes" id="UP000247978"/>
    </source>
</evidence>
<dbReference type="GO" id="GO:0005886">
    <property type="term" value="C:plasma membrane"/>
    <property type="evidence" value="ECO:0007669"/>
    <property type="project" value="UniProtKB-SubCell"/>
</dbReference>
<feature type="domain" description="CBS" evidence="10">
    <location>
        <begin position="18"/>
        <end position="80"/>
    </location>
</feature>
<evidence type="ECO:0000256" key="3">
    <source>
        <dbReference type="ARBA" id="ARBA00022448"/>
    </source>
</evidence>
<comment type="similarity">
    <text evidence="2 9">Belongs to the SLC41A transporter family.</text>
</comment>
<dbReference type="PANTHER" id="PTHR41394:SF8">
    <property type="entry name" value="MAGNESIUM TRANSPORTER MGTE"/>
    <property type="match status" value="1"/>
</dbReference>
<dbReference type="InterPro" id="IPR006669">
    <property type="entry name" value="MgtE_transporter"/>
</dbReference>
<dbReference type="GO" id="GO:0046872">
    <property type="term" value="F:metal ion binding"/>
    <property type="evidence" value="ECO:0007669"/>
    <property type="project" value="UniProtKB-KW"/>
</dbReference>
<evidence type="ECO:0000256" key="5">
    <source>
        <dbReference type="ARBA" id="ARBA00022842"/>
    </source>
</evidence>
<dbReference type="EMBL" id="QJJQ01000004">
    <property type="protein sequence ID" value="PXW88054.1"/>
    <property type="molecule type" value="Genomic_DNA"/>
</dbReference>
<dbReference type="Pfam" id="PF01769">
    <property type="entry name" value="MgtE"/>
    <property type="match status" value="1"/>
</dbReference>
<feature type="domain" description="CBS" evidence="10">
    <location>
        <begin position="82"/>
        <end position="138"/>
    </location>
</feature>
<reference evidence="11 12" key="1">
    <citation type="submission" date="2018-05" db="EMBL/GenBank/DDBJ databases">
        <title>Genomic Encyclopedia of Type Strains, Phase IV (KMG-IV): sequencing the most valuable type-strain genomes for metagenomic binning, comparative biology and taxonomic classification.</title>
        <authorList>
            <person name="Goeker M."/>
        </authorList>
    </citation>
    <scope>NUCLEOTIDE SEQUENCE [LARGE SCALE GENOMIC DNA]</scope>
    <source>
        <strain evidence="11 12">DSM 28556</strain>
    </source>
</reference>
<comment type="subunit">
    <text evidence="9">Homodimer.</text>
</comment>
<dbReference type="AlphaFoldDB" id="A0A2V3W4E5"/>
<name>A0A2V3W4E5_9BACI</name>
<dbReference type="NCBIfam" id="TIGR00400">
    <property type="entry name" value="mgtE"/>
    <property type="match status" value="1"/>
</dbReference>
<comment type="caution">
    <text evidence="11">The sequence shown here is derived from an EMBL/GenBank/DDBJ whole genome shotgun (WGS) entry which is preliminary data.</text>
</comment>
<dbReference type="GO" id="GO:0015095">
    <property type="term" value="F:magnesium ion transmembrane transporter activity"/>
    <property type="evidence" value="ECO:0007669"/>
    <property type="project" value="UniProtKB-UniRule"/>
</dbReference>
<accession>A0A2V3W4E5</accession>
<evidence type="ECO:0000313" key="11">
    <source>
        <dbReference type="EMBL" id="PXW88054.1"/>
    </source>
</evidence>
<comment type="caution">
    <text evidence="9">Lacks conserved residue(s) required for the propagation of feature annotation.</text>
</comment>
<feature type="transmembrane region" description="Helical" evidence="9">
    <location>
        <begin position="170"/>
        <end position="190"/>
    </location>
</feature>
<keyword evidence="4 9" id="KW-0812">Transmembrane</keyword>
<proteinExistence type="inferred from homology"/>
<dbReference type="Gene3D" id="1.10.357.20">
    <property type="entry name" value="SLC41 divalent cation transporters, integral membrane domain"/>
    <property type="match status" value="1"/>
</dbReference>
<keyword evidence="9" id="KW-1003">Cell membrane</keyword>
<keyword evidence="9" id="KW-0479">Metal-binding</keyword>